<dbReference type="Proteomes" id="UP000032946">
    <property type="component" value="Chromosome"/>
</dbReference>
<name>A0A9P1KKY0_9CYAN</name>
<gene>
    <name evidence="1" type="ORF">ARTHRO_60630</name>
</gene>
<accession>A0A9P1KKY0</accession>
<keyword evidence="2" id="KW-1185">Reference proteome</keyword>
<proteinExistence type="predicted"/>
<evidence type="ECO:0000313" key="1">
    <source>
        <dbReference type="EMBL" id="CDM98029.1"/>
    </source>
</evidence>
<sequence length="100" mass="11128">MSRGIKRPVWVSQSNRETCCLDGITSAGSWLGVSRKEGFCIGFGFVIQFTPAKSLGSHPLDSIAPELVYCGSYMFIRQKVPIEIHIEAVHNLPRFLKQST</sequence>
<organism evidence="1 2">
    <name type="scientific">Limnospira indica PCC 8005</name>
    <dbReference type="NCBI Taxonomy" id="376219"/>
    <lineage>
        <taxon>Bacteria</taxon>
        <taxon>Bacillati</taxon>
        <taxon>Cyanobacteriota</taxon>
        <taxon>Cyanophyceae</taxon>
        <taxon>Oscillatoriophycideae</taxon>
        <taxon>Oscillatoriales</taxon>
        <taxon>Sirenicapillariaceae</taxon>
        <taxon>Limnospira</taxon>
    </lineage>
</organism>
<reference evidence="1 2" key="1">
    <citation type="submission" date="2014-02" db="EMBL/GenBank/DDBJ databases">
        <authorList>
            <person name="Genoscope - CEA"/>
        </authorList>
    </citation>
    <scope>NUCLEOTIDE SEQUENCE [LARGE SCALE GENOMIC DNA]</scope>
    <source>
        <strain evidence="1 2">PCC 8005</strain>
    </source>
</reference>
<protein>
    <submittedName>
        <fullName evidence="1">Uncharacterized protein</fullName>
    </submittedName>
</protein>
<dbReference type="EMBL" id="FO818640">
    <property type="protein sequence ID" value="CDM98029.1"/>
    <property type="molecule type" value="Genomic_DNA"/>
</dbReference>
<dbReference type="AlphaFoldDB" id="A0A9P1KKY0"/>
<evidence type="ECO:0000313" key="2">
    <source>
        <dbReference type="Proteomes" id="UP000032946"/>
    </source>
</evidence>